<accession>A0A0P6GHB4</accession>
<evidence type="ECO:0000313" key="1">
    <source>
        <dbReference type="EMBL" id="JAN59920.1"/>
    </source>
</evidence>
<proteinExistence type="predicted"/>
<sequence>MSNGLSVHESGTRKTRVRPDFSNAKISYQCFMAFEHPSEINDHITTSHSFLSLLMTDLINRPRTFHE</sequence>
<reference evidence="1" key="1">
    <citation type="submission" date="2015-10" db="EMBL/GenBank/DDBJ databases">
        <title>EvidentialGene: Evidence-directed Construction of Complete mRNA Transcriptomes without Genomes.</title>
        <authorList>
            <person name="Gilbert D.G."/>
        </authorList>
    </citation>
    <scope>NUCLEOTIDE SEQUENCE</scope>
</reference>
<name>A0A0P6GHB4_9CRUS</name>
<protein>
    <submittedName>
        <fullName evidence="1">Uncharacterized protein</fullName>
    </submittedName>
</protein>
<dbReference type="EMBL" id="GDIQ01034817">
    <property type="protein sequence ID" value="JAN59920.1"/>
    <property type="molecule type" value="Transcribed_RNA"/>
</dbReference>
<organism evidence="1">
    <name type="scientific">Daphnia magna</name>
    <dbReference type="NCBI Taxonomy" id="35525"/>
    <lineage>
        <taxon>Eukaryota</taxon>
        <taxon>Metazoa</taxon>
        <taxon>Ecdysozoa</taxon>
        <taxon>Arthropoda</taxon>
        <taxon>Crustacea</taxon>
        <taxon>Branchiopoda</taxon>
        <taxon>Diplostraca</taxon>
        <taxon>Cladocera</taxon>
        <taxon>Anomopoda</taxon>
        <taxon>Daphniidae</taxon>
        <taxon>Daphnia</taxon>
    </lineage>
</organism>
<dbReference type="AlphaFoldDB" id="A0A0P6GHB4"/>